<reference evidence="2" key="1">
    <citation type="submission" date="2014-09" db="EMBL/GenBank/DDBJ databases">
        <authorList>
            <person name="Magalhaes I.L.F."/>
            <person name="Oliveira U."/>
            <person name="Santos F.R."/>
            <person name="Vidigal T.H.D.A."/>
            <person name="Brescovit A.D."/>
            <person name="Santos A.J."/>
        </authorList>
    </citation>
    <scope>NUCLEOTIDE SEQUENCE</scope>
    <source>
        <tissue evidence="2">Shoot tissue taken approximately 20 cm above the soil surface</tissue>
    </source>
</reference>
<evidence type="ECO:0000313" key="2">
    <source>
        <dbReference type="EMBL" id="JAD69365.1"/>
    </source>
</evidence>
<accession>A0A0A9C7H7</accession>
<proteinExistence type="predicted"/>
<protein>
    <submittedName>
        <fullName evidence="2">Uncharacterized protein</fullName>
    </submittedName>
</protein>
<reference evidence="2" key="2">
    <citation type="journal article" date="2015" name="Data Brief">
        <title>Shoot transcriptome of the giant reed, Arundo donax.</title>
        <authorList>
            <person name="Barrero R.A."/>
            <person name="Guerrero F.D."/>
            <person name="Moolhuijzen P."/>
            <person name="Goolsby J.A."/>
            <person name="Tidwell J."/>
            <person name="Bellgard S.E."/>
            <person name="Bellgard M.I."/>
        </authorList>
    </citation>
    <scope>NUCLEOTIDE SEQUENCE</scope>
    <source>
        <tissue evidence="2">Shoot tissue taken approximately 20 cm above the soil surface</tissue>
    </source>
</reference>
<sequence>MAPPCIIYVCSMYAYMQQLSIKSTPPNTSQDLSPSASKQQIRPQRP</sequence>
<dbReference type="EMBL" id="GBRH01228530">
    <property type="protein sequence ID" value="JAD69365.1"/>
    <property type="molecule type" value="Transcribed_RNA"/>
</dbReference>
<dbReference type="AlphaFoldDB" id="A0A0A9C7H7"/>
<evidence type="ECO:0000256" key="1">
    <source>
        <dbReference type="SAM" id="MobiDB-lite"/>
    </source>
</evidence>
<organism evidence="2">
    <name type="scientific">Arundo donax</name>
    <name type="common">Giant reed</name>
    <name type="synonym">Donax arundinaceus</name>
    <dbReference type="NCBI Taxonomy" id="35708"/>
    <lineage>
        <taxon>Eukaryota</taxon>
        <taxon>Viridiplantae</taxon>
        <taxon>Streptophyta</taxon>
        <taxon>Embryophyta</taxon>
        <taxon>Tracheophyta</taxon>
        <taxon>Spermatophyta</taxon>
        <taxon>Magnoliopsida</taxon>
        <taxon>Liliopsida</taxon>
        <taxon>Poales</taxon>
        <taxon>Poaceae</taxon>
        <taxon>PACMAD clade</taxon>
        <taxon>Arundinoideae</taxon>
        <taxon>Arundineae</taxon>
        <taxon>Arundo</taxon>
    </lineage>
</organism>
<feature type="region of interest" description="Disordered" evidence="1">
    <location>
        <begin position="23"/>
        <end position="46"/>
    </location>
</feature>
<name>A0A0A9C7H7_ARUDO</name>